<dbReference type="HAMAP" id="MF_01302_B">
    <property type="entry name" value="Ribosomal_uS8_B"/>
    <property type="match status" value="1"/>
</dbReference>
<comment type="function">
    <text evidence="6">One of the primary rRNA binding proteins, it binds directly to 16S rRNA central domain where it helps coordinate assembly of the platform of the 30S subunit.</text>
</comment>
<dbReference type="SUPFAM" id="SSF56047">
    <property type="entry name" value="Ribosomal protein S8"/>
    <property type="match status" value="1"/>
</dbReference>
<proteinExistence type="inferred from homology"/>
<dbReference type="InterPro" id="IPR035987">
    <property type="entry name" value="Ribosomal_uS8_sf"/>
</dbReference>
<keyword evidence="6" id="KW-0699">rRNA-binding</keyword>
<dbReference type="RefSeq" id="WP_200256032.1">
    <property type="nucleotide sequence ID" value="NZ_NRSH01000006.1"/>
</dbReference>
<dbReference type="PROSITE" id="PS00053">
    <property type="entry name" value="RIBOSOMAL_S8"/>
    <property type="match status" value="1"/>
</dbReference>
<evidence type="ECO:0000313" key="9">
    <source>
        <dbReference type="Proteomes" id="UP000738126"/>
    </source>
</evidence>
<dbReference type="Gene3D" id="3.30.1490.10">
    <property type="match status" value="1"/>
</dbReference>
<name>A0ABS1E3V3_9GAMM</name>
<dbReference type="GO" id="GO:0005840">
    <property type="term" value="C:ribosome"/>
    <property type="evidence" value="ECO:0007669"/>
    <property type="project" value="UniProtKB-KW"/>
</dbReference>
<evidence type="ECO:0000256" key="4">
    <source>
        <dbReference type="ARBA" id="ARBA00035258"/>
    </source>
</evidence>
<dbReference type="Pfam" id="PF00410">
    <property type="entry name" value="Ribosomal_S8"/>
    <property type="match status" value="1"/>
</dbReference>
<accession>A0ABS1E3V3</accession>
<dbReference type="EMBL" id="NRSH01000006">
    <property type="protein sequence ID" value="MBK1725653.1"/>
    <property type="molecule type" value="Genomic_DNA"/>
</dbReference>
<protein>
    <recommendedName>
        <fullName evidence="4 6">Small ribosomal subunit protein uS8</fullName>
    </recommendedName>
</protein>
<reference evidence="8 9" key="1">
    <citation type="journal article" date="2020" name="Microorganisms">
        <title>Osmotic Adaptation and Compatible Solute Biosynthesis of Phototrophic Bacteria as Revealed from Genome Analyses.</title>
        <authorList>
            <person name="Imhoff J.F."/>
            <person name="Rahn T."/>
            <person name="Kunzel S."/>
            <person name="Keller A."/>
            <person name="Neulinger S.C."/>
        </authorList>
    </citation>
    <scope>NUCLEOTIDE SEQUENCE [LARGE SCALE GENOMIC DNA]</scope>
    <source>
        <strain evidence="8 9">DSM 15116</strain>
    </source>
</reference>
<dbReference type="Gene3D" id="3.30.1370.30">
    <property type="match status" value="1"/>
</dbReference>
<dbReference type="Proteomes" id="UP000738126">
    <property type="component" value="Unassembled WGS sequence"/>
</dbReference>
<keyword evidence="6" id="KW-0694">RNA-binding</keyword>
<dbReference type="InterPro" id="IPR000630">
    <property type="entry name" value="Ribosomal_uS8"/>
</dbReference>
<evidence type="ECO:0000256" key="6">
    <source>
        <dbReference type="HAMAP-Rule" id="MF_01302"/>
    </source>
</evidence>
<keyword evidence="2 6" id="KW-0689">Ribosomal protein</keyword>
<evidence type="ECO:0000256" key="3">
    <source>
        <dbReference type="ARBA" id="ARBA00023274"/>
    </source>
</evidence>
<evidence type="ECO:0000256" key="7">
    <source>
        <dbReference type="RuleBase" id="RU003660"/>
    </source>
</evidence>
<sequence>MSMTDPIADMLTRVRNAQTAEKSQVRMPASRLKRAIAAVLLEEGYIDGYEVVGEEKKPELEITLRYHQGQPAIREIQRYSRPGLRIYRARDELPSVRGGLGTAVISTSQGVMSDRSARSQGHGGEVLCVVF</sequence>
<comment type="similarity">
    <text evidence="1 6 7">Belongs to the universal ribosomal protein uS8 family.</text>
</comment>
<evidence type="ECO:0000256" key="5">
    <source>
        <dbReference type="ARBA" id="ARBA00046740"/>
    </source>
</evidence>
<gene>
    <name evidence="6 8" type="primary">rpsH</name>
    <name evidence="8" type="ORF">CKO13_01135</name>
</gene>
<evidence type="ECO:0000256" key="1">
    <source>
        <dbReference type="ARBA" id="ARBA00006471"/>
    </source>
</evidence>
<dbReference type="PANTHER" id="PTHR11758">
    <property type="entry name" value="40S RIBOSOMAL PROTEIN S15A"/>
    <property type="match status" value="1"/>
</dbReference>
<comment type="subunit">
    <text evidence="5 6">Part of the 30S ribosomal subunit. Contacts proteins S5 and S12.</text>
</comment>
<keyword evidence="3 6" id="KW-0687">Ribonucleoprotein</keyword>
<comment type="caution">
    <text evidence="8">The sequence shown here is derived from an EMBL/GenBank/DDBJ whole genome shotgun (WGS) entry which is preliminary data.</text>
</comment>
<keyword evidence="9" id="KW-1185">Reference proteome</keyword>
<dbReference type="NCBIfam" id="NF001109">
    <property type="entry name" value="PRK00136.1"/>
    <property type="match status" value="1"/>
</dbReference>
<dbReference type="InterPro" id="IPR047863">
    <property type="entry name" value="Ribosomal_uS8_CS"/>
</dbReference>
<evidence type="ECO:0000313" key="8">
    <source>
        <dbReference type="EMBL" id="MBK1725653.1"/>
    </source>
</evidence>
<evidence type="ECO:0000256" key="2">
    <source>
        <dbReference type="ARBA" id="ARBA00022980"/>
    </source>
</evidence>
<organism evidence="8 9">
    <name type="scientific">Halorhodospira neutriphila</name>
    <dbReference type="NCBI Taxonomy" id="168379"/>
    <lineage>
        <taxon>Bacteria</taxon>
        <taxon>Pseudomonadati</taxon>
        <taxon>Pseudomonadota</taxon>
        <taxon>Gammaproteobacteria</taxon>
        <taxon>Chromatiales</taxon>
        <taxon>Ectothiorhodospiraceae</taxon>
        <taxon>Halorhodospira</taxon>
    </lineage>
</organism>